<name>A0A7C4H798_9CREN</name>
<accession>A0A7C4H798</accession>
<comment type="caution">
    <text evidence="2">The sequence shown here is derived from an EMBL/GenBank/DDBJ whole genome shotgun (WGS) entry which is preliminary data.</text>
</comment>
<protein>
    <submittedName>
        <fullName evidence="2">Uncharacterized protein</fullName>
    </submittedName>
</protein>
<dbReference type="AlphaFoldDB" id="A0A7C4H798"/>
<gene>
    <name evidence="2" type="ORF">ENU31_04710</name>
</gene>
<evidence type="ECO:0000256" key="1">
    <source>
        <dbReference type="SAM" id="Phobius"/>
    </source>
</evidence>
<keyword evidence="1" id="KW-1133">Transmembrane helix</keyword>
<reference evidence="2" key="1">
    <citation type="journal article" date="2020" name="mSystems">
        <title>Genome- and Community-Level Interaction Insights into Carbon Utilization and Element Cycling Functions of Hydrothermarchaeota in Hydrothermal Sediment.</title>
        <authorList>
            <person name="Zhou Z."/>
            <person name="Liu Y."/>
            <person name="Xu W."/>
            <person name="Pan J."/>
            <person name="Luo Z.H."/>
            <person name="Li M."/>
        </authorList>
    </citation>
    <scope>NUCLEOTIDE SEQUENCE [LARGE SCALE GENOMIC DNA]</scope>
    <source>
        <strain evidence="2">SpSt-658</strain>
    </source>
</reference>
<keyword evidence="1" id="KW-0472">Membrane</keyword>
<organism evidence="2">
    <name type="scientific">Ignisphaera aggregans</name>
    <dbReference type="NCBI Taxonomy" id="334771"/>
    <lineage>
        <taxon>Archaea</taxon>
        <taxon>Thermoproteota</taxon>
        <taxon>Thermoprotei</taxon>
        <taxon>Desulfurococcales</taxon>
        <taxon>Desulfurococcaceae</taxon>
        <taxon>Ignisphaera</taxon>
    </lineage>
</organism>
<keyword evidence="1" id="KW-0812">Transmembrane</keyword>
<dbReference type="EMBL" id="DTCA01000145">
    <property type="protein sequence ID" value="HGM07690.1"/>
    <property type="molecule type" value="Genomic_DNA"/>
</dbReference>
<sequence length="85" mass="9697">MSSWRRYASLLALLFVAISCTARFFLDSDTNAGIIGIAFSLGFLSYLLHLIAEEFFKLRLTNIVSQLDKYMNLSSIIKRDSIRKT</sequence>
<feature type="transmembrane region" description="Helical" evidence="1">
    <location>
        <begin position="32"/>
        <end position="52"/>
    </location>
</feature>
<proteinExistence type="predicted"/>
<dbReference type="PROSITE" id="PS51257">
    <property type="entry name" value="PROKAR_LIPOPROTEIN"/>
    <property type="match status" value="1"/>
</dbReference>
<evidence type="ECO:0000313" key="2">
    <source>
        <dbReference type="EMBL" id="HGM07690.1"/>
    </source>
</evidence>